<reference evidence="2" key="2">
    <citation type="submission" date="2020-09" db="EMBL/GenBank/DDBJ databases">
        <authorList>
            <person name="Sun Q."/>
            <person name="Ohkuma M."/>
        </authorList>
    </citation>
    <scope>NUCLEOTIDE SEQUENCE</scope>
    <source>
        <strain evidence="2">JCM 4646</strain>
    </source>
</reference>
<feature type="domain" description="Macro" evidence="1">
    <location>
        <begin position="1"/>
        <end position="192"/>
    </location>
</feature>
<dbReference type="GeneID" id="95353430"/>
<dbReference type="RefSeq" id="WP_190211306.1">
    <property type="nucleotide sequence ID" value="NZ_BNBO01000013.1"/>
</dbReference>
<dbReference type="PANTHER" id="PTHR11106:SF27">
    <property type="entry name" value="MACRO DOMAIN-CONTAINING PROTEIN"/>
    <property type="match status" value="1"/>
</dbReference>
<dbReference type="SUPFAM" id="SSF52949">
    <property type="entry name" value="Macro domain-like"/>
    <property type="match status" value="1"/>
</dbReference>
<dbReference type="PROSITE" id="PS51154">
    <property type="entry name" value="MACRO"/>
    <property type="match status" value="1"/>
</dbReference>
<dbReference type="InterPro" id="IPR043472">
    <property type="entry name" value="Macro_dom-like"/>
</dbReference>
<dbReference type="PANTHER" id="PTHR11106">
    <property type="entry name" value="GANGLIOSIDE INDUCED DIFFERENTIATION ASSOCIATED PROTEIN 2-RELATED"/>
    <property type="match status" value="1"/>
</dbReference>
<accession>A0A919FPV9</accession>
<dbReference type="NCBIfam" id="NF001664">
    <property type="entry name" value="PRK00431.1-6"/>
    <property type="match status" value="1"/>
</dbReference>
<organism evidence="2 3">
    <name type="scientific">Kitasatospora indigofera</name>
    <dbReference type="NCBI Taxonomy" id="67307"/>
    <lineage>
        <taxon>Bacteria</taxon>
        <taxon>Bacillati</taxon>
        <taxon>Actinomycetota</taxon>
        <taxon>Actinomycetes</taxon>
        <taxon>Kitasatosporales</taxon>
        <taxon>Streptomycetaceae</taxon>
        <taxon>Kitasatospora</taxon>
    </lineage>
</organism>
<dbReference type="Pfam" id="PF01661">
    <property type="entry name" value="Macro"/>
    <property type="match status" value="1"/>
</dbReference>
<evidence type="ECO:0000313" key="2">
    <source>
        <dbReference type="EMBL" id="GHH70251.1"/>
    </source>
</evidence>
<protein>
    <submittedName>
        <fullName evidence="2">Macro domain-containing protein</fullName>
    </submittedName>
</protein>
<proteinExistence type="predicted"/>
<evidence type="ECO:0000259" key="1">
    <source>
        <dbReference type="PROSITE" id="PS51154"/>
    </source>
</evidence>
<dbReference type="Gene3D" id="3.40.220.10">
    <property type="entry name" value="Leucine Aminopeptidase, subunit E, domain 1"/>
    <property type="match status" value="1"/>
</dbReference>
<reference evidence="2" key="1">
    <citation type="journal article" date="2014" name="Int. J. Syst. Evol. Microbiol.">
        <title>Complete genome sequence of Corynebacterium casei LMG S-19264T (=DSM 44701T), isolated from a smear-ripened cheese.</title>
        <authorList>
            <consortium name="US DOE Joint Genome Institute (JGI-PGF)"/>
            <person name="Walter F."/>
            <person name="Albersmeier A."/>
            <person name="Kalinowski J."/>
            <person name="Ruckert C."/>
        </authorList>
    </citation>
    <scope>NUCLEOTIDE SEQUENCE</scope>
    <source>
        <strain evidence="2">JCM 4646</strain>
    </source>
</reference>
<gene>
    <name evidence="2" type="ORF">GCM10018781_29880</name>
</gene>
<name>A0A919FPV9_9ACTN</name>
<evidence type="ECO:0000313" key="3">
    <source>
        <dbReference type="Proteomes" id="UP000617734"/>
    </source>
</evidence>
<dbReference type="InterPro" id="IPR002589">
    <property type="entry name" value="Macro_dom"/>
</dbReference>
<dbReference type="AlphaFoldDB" id="A0A919FPV9"/>
<keyword evidence="3" id="KW-1185">Reference proteome</keyword>
<dbReference type="Proteomes" id="UP000617734">
    <property type="component" value="Unassembled WGS sequence"/>
</dbReference>
<dbReference type="EMBL" id="BNBO01000013">
    <property type="protein sequence ID" value="GHH70251.1"/>
    <property type="molecule type" value="Genomic_DNA"/>
</dbReference>
<comment type="caution">
    <text evidence="2">The sequence shown here is derived from an EMBL/GenBank/DDBJ whole genome shotgun (WGS) entry which is preliminary data.</text>
</comment>
<sequence length="195" mass="20600">MTRITLIEGDITEQQVDVVVNAANSSLLGGGGVDGAIHRKGGPEILAECRALRASHYGKGLQTGRAVATTAGRLPARWVVHTVGPVYLAEDYERRAELLASCYRESLRVAAELGARTVAFPAVSAGVFGWPLDDAARIALAAVAGAALAPRTEEEGVEEGREKDADAPAEVRFVLFGAESYAAFDRALRALEQRG</sequence>
<dbReference type="SMART" id="SM00506">
    <property type="entry name" value="A1pp"/>
    <property type="match status" value="1"/>
</dbReference>